<evidence type="ECO:0000256" key="1">
    <source>
        <dbReference type="SAM" id="MobiDB-lite"/>
    </source>
</evidence>
<name>A0ABQ4XF64_9ASTR</name>
<accession>A0ABQ4XF64</accession>
<feature type="compositionally biased region" description="Acidic residues" evidence="1">
    <location>
        <begin position="47"/>
        <end position="57"/>
    </location>
</feature>
<feature type="compositionally biased region" description="Basic residues" evidence="1">
    <location>
        <begin position="63"/>
        <end position="72"/>
    </location>
</feature>
<comment type="caution">
    <text evidence="2">The sequence shown here is derived from an EMBL/GenBank/DDBJ whole genome shotgun (WGS) entry which is preliminary data.</text>
</comment>
<reference evidence="2" key="1">
    <citation type="journal article" date="2022" name="Int. J. Mol. Sci.">
        <title>Draft Genome of Tanacetum Coccineum: Genomic Comparison of Closely Related Tanacetum-Family Plants.</title>
        <authorList>
            <person name="Yamashiro T."/>
            <person name="Shiraishi A."/>
            <person name="Nakayama K."/>
            <person name="Satake H."/>
        </authorList>
    </citation>
    <scope>NUCLEOTIDE SEQUENCE</scope>
</reference>
<evidence type="ECO:0000313" key="2">
    <source>
        <dbReference type="EMBL" id="GJS63608.1"/>
    </source>
</evidence>
<feature type="region of interest" description="Disordered" evidence="1">
    <location>
        <begin position="36"/>
        <end position="119"/>
    </location>
</feature>
<proteinExistence type="predicted"/>
<evidence type="ECO:0000313" key="3">
    <source>
        <dbReference type="Proteomes" id="UP001151760"/>
    </source>
</evidence>
<organism evidence="2 3">
    <name type="scientific">Tanacetum coccineum</name>
    <dbReference type="NCBI Taxonomy" id="301880"/>
    <lineage>
        <taxon>Eukaryota</taxon>
        <taxon>Viridiplantae</taxon>
        <taxon>Streptophyta</taxon>
        <taxon>Embryophyta</taxon>
        <taxon>Tracheophyta</taxon>
        <taxon>Spermatophyta</taxon>
        <taxon>Magnoliopsida</taxon>
        <taxon>eudicotyledons</taxon>
        <taxon>Gunneridae</taxon>
        <taxon>Pentapetalae</taxon>
        <taxon>asterids</taxon>
        <taxon>campanulids</taxon>
        <taxon>Asterales</taxon>
        <taxon>Asteraceae</taxon>
        <taxon>Asteroideae</taxon>
        <taxon>Anthemideae</taxon>
        <taxon>Anthemidinae</taxon>
        <taxon>Tanacetum</taxon>
    </lineage>
</organism>
<keyword evidence="3" id="KW-1185">Reference proteome</keyword>
<protein>
    <submittedName>
        <fullName evidence="2">Uncharacterized protein</fullName>
    </submittedName>
</protein>
<dbReference type="Proteomes" id="UP001151760">
    <property type="component" value="Unassembled WGS sequence"/>
</dbReference>
<gene>
    <name evidence="2" type="ORF">Tco_0678172</name>
</gene>
<reference evidence="2" key="2">
    <citation type="submission" date="2022-01" db="EMBL/GenBank/DDBJ databases">
        <authorList>
            <person name="Yamashiro T."/>
            <person name="Shiraishi A."/>
            <person name="Satake H."/>
            <person name="Nakayama K."/>
        </authorList>
    </citation>
    <scope>NUCLEOTIDE SEQUENCE</scope>
</reference>
<sequence length="119" mass="13470">MHENKSFNRNPVNHALYHALMEALIEDENAMDKGVADTVKNHKIQHDDDDDDDDEDPSAGLKQGKKTKRRRTKELESSKKPSTSKETSKVNTAGEDVVRDDDQPQDTLEPKTNKTPNQD</sequence>
<feature type="compositionally biased region" description="Basic and acidic residues" evidence="1">
    <location>
        <begin position="96"/>
        <end position="112"/>
    </location>
</feature>
<dbReference type="EMBL" id="BQNB010009443">
    <property type="protein sequence ID" value="GJS63608.1"/>
    <property type="molecule type" value="Genomic_DNA"/>
</dbReference>